<dbReference type="GO" id="GO:0008270">
    <property type="term" value="F:zinc ion binding"/>
    <property type="evidence" value="ECO:0007669"/>
    <property type="project" value="UniProtKB-UniRule"/>
</dbReference>
<sequence length="405" mass="43301">MANSTQYVLTNLRVAPMQANGENYGGLIENGAIAIDGETIAWVGPVADIPIDYREWPTRECDGALATPGLIDCHTHIVFGGDRANEFEMRLEGASYEEVARAGGGIISTVKATRTASVEELVADALPRLDALIAEGVTTIEIKSGYGLELESERNMLLAARELGELRDINVRTTFLGAHATPPEFKGRADDYINLVAEEMLPQLHKEGLIDAVDGFCEGIAFSPEQIKVVFNAATKLGLPVKLHAEQLSNLGGASLAASFKALSADHLEYLDEAGVKAMAAAGSTAVLLPGAFYTLRETQMPPVQLLRDHQVPISLATDCNPGSSPLTSLLLTMNMGATLFRMTPDECLAATTRNAAKALGFDDRGTLAVGQRADIALWAIQHPAELSYRIGFNPLKARIFGGKL</sequence>
<feature type="binding site" evidence="7">
    <location>
        <position position="324"/>
    </location>
    <ligand>
        <name>4-imidazolone-5-propanoate</name>
        <dbReference type="ChEBI" id="CHEBI:77893"/>
    </ligand>
</feature>
<keyword evidence="5 7" id="KW-0862">Zinc</keyword>
<proteinExistence type="inferred from homology"/>
<feature type="binding site" evidence="7">
    <location>
        <position position="146"/>
    </location>
    <ligand>
        <name>4-imidazolone-5-propanoate</name>
        <dbReference type="ChEBI" id="CHEBI:77893"/>
    </ligand>
</feature>
<keyword evidence="3 7" id="KW-0378">Hydrolase</keyword>
<dbReference type="GO" id="GO:0050480">
    <property type="term" value="F:imidazolonepropionase activity"/>
    <property type="evidence" value="ECO:0007669"/>
    <property type="project" value="UniProtKB-UniRule"/>
</dbReference>
<feature type="binding site" evidence="7">
    <location>
        <position position="146"/>
    </location>
    <ligand>
        <name>N-formimidoyl-L-glutamate</name>
        <dbReference type="ChEBI" id="CHEBI:58928"/>
    </ligand>
</feature>
<evidence type="ECO:0000256" key="4">
    <source>
        <dbReference type="ARBA" id="ARBA00022808"/>
    </source>
</evidence>
<gene>
    <name evidence="7" type="primary">hutI</name>
    <name evidence="9" type="ORF">MXMO3_00156</name>
</gene>
<keyword evidence="10" id="KW-1185">Reference proteome</keyword>
<dbReference type="SUPFAM" id="SSF51338">
    <property type="entry name" value="Composite domain of metallo-dependent hydrolases"/>
    <property type="match status" value="1"/>
</dbReference>
<dbReference type="KEGG" id="mmyr:MXMO3_00156"/>
<feature type="binding site" evidence="7">
    <location>
        <position position="323"/>
    </location>
    <ligand>
        <name>N-formimidoyl-L-glutamate</name>
        <dbReference type="ChEBI" id="CHEBI:58928"/>
    </ligand>
</feature>
<feature type="binding site" evidence="7">
    <location>
        <position position="83"/>
    </location>
    <ligand>
        <name>4-imidazolone-5-propanoate</name>
        <dbReference type="ChEBI" id="CHEBI:77893"/>
    </ligand>
</feature>
<feature type="binding site" evidence="7">
    <location>
        <position position="74"/>
    </location>
    <ligand>
        <name>Zn(2+)</name>
        <dbReference type="ChEBI" id="CHEBI:29105"/>
    </ligand>
</feature>
<reference evidence="9 10" key="1">
    <citation type="submission" date="2017-05" db="EMBL/GenBank/DDBJ databases">
        <title>Genome Analysis of Maritalea myrionectae HL2708#5.</title>
        <authorList>
            <consortium name="Cotde Inc.-PKNU"/>
            <person name="Jang D."/>
            <person name="Oh H.-M."/>
        </authorList>
    </citation>
    <scope>NUCLEOTIDE SEQUENCE [LARGE SCALE GENOMIC DNA]</scope>
    <source>
        <strain evidence="9 10">HL2708#5</strain>
    </source>
</reference>
<dbReference type="Proteomes" id="UP000258927">
    <property type="component" value="Chromosome"/>
</dbReference>
<dbReference type="RefSeq" id="WP_117394626.1">
    <property type="nucleotide sequence ID" value="NZ_CP021330.1"/>
</dbReference>
<protein>
    <recommendedName>
        <fullName evidence="1 7">Imidazolonepropionase</fullName>
        <ecNumber evidence="1 7">3.5.2.7</ecNumber>
    </recommendedName>
    <alternativeName>
        <fullName evidence="7">Imidazolone-5-propionate hydrolase</fullName>
    </alternativeName>
</protein>
<dbReference type="HAMAP" id="MF_00372">
    <property type="entry name" value="HutI"/>
    <property type="match status" value="1"/>
</dbReference>
<dbReference type="Gene3D" id="2.30.40.10">
    <property type="entry name" value="Urease, subunit C, domain 1"/>
    <property type="match status" value="1"/>
</dbReference>
<dbReference type="PANTHER" id="PTHR42752:SF1">
    <property type="entry name" value="IMIDAZOLONEPROPIONASE-RELATED"/>
    <property type="match status" value="1"/>
</dbReference>
<evidence type="ECO:0000256" key="5">
    <source>
        <dbReference type="ARBA" id="ARBA00022833"/>
    </source>
</evidence>
<dbReference type="NCBIfam" id="TIGR01224">
    <property type="entry name" value="hutI"/>
    <property type="match status" value="1"/>
</dbReference>
<feature type="binding site" evidence="7">
    <location>
        <position position="76"/>
    </location>
    <ligand>
        <name>Zn(2+)</name>
        <dbReference type="ChEBI" id="CHEBI:29105"/>
    </ligand>
</feature>
<dbReference type="Pfam" id="PF01979">
    <property type="entry name" value="Amidohydro_1"/>
    <property type="match status" value="1"/>
</dbReference>
<keyword evidence="4 7" id="KW-0369">Histidine metabolism</keyword>
<feature type="binding site" evidence="7">
    <location>
        <position position="321"/>
    </location>
    <ligand>
        <name>N-formimidoyl-L-glutamate</name>
        <dbReference type="ChEBI" id="CHEBI:58928"/>
    </ligand>
</feature>
<dbReference type="EC" id="3.5.2.7" evidence="1 7"/>
<comment type="subcellular location">
    <subcellularLocation>
        <location evidence="7">Cytoplasm</location>
    </subcellularLocation>
</comment>
<evidence type="ECO:0000259" key="8">
    <source>
        <dbReference type="Pfam" id="PF01979"/>
    </source>
</evidence>
<comment type="cofactor">
    <cofactor evidence="7">
        <name>Zn(2+)</name>
        <dbReference type="ChEBI" id="CHEBI:29105"/>
    </cofactor>
    <cofactor evidence="7">
        <name>Fe(3+)</name>
        <dbReference type="ChEBI" id="CHEBI:29034"/>
    </cofactor>
    <text evidence="7">Binds 1 zinc or iron ion per subunit.</text>
</comment>
<dbReference type="UniPathway" id="UPA00379">
    <property type="reaction ID" value="UER00551"/>
</dbReference>
<feature type="binding site" evidence="7">
    <location>
        <position position="179"/>
    </location>
    <ligand>
        <name>4-imidazolone-5-propanoate</name>
        <dbReference type="ChEBI" id="CHEBI:77893"/>
    </ligand>
</feature>
<comment type="function">
    <text evidence="7">Catalyzes the hydrolytic cleavage of the carbon-nitrogen bond in imidazolone-5-propanoate to yield N-formimidoyl-L-glutamate. It is the third step in the universal histidine degradation pathway.</text>
</comment>
<evidence type="ECO:0000256" key="7">
    <source>
        <dbReference type="HAMAP-Rule" id="MF_00372"/>
    </source>
</evidence>
<feature type="binding site" evidence="7">
    <location>
        <position position="319"/>
    </location>
    <ligand>
        <name>Zn(2+)</name>
        <dbReference type="ChEBI" id="CHEBI:29105"/>
    </ligand>
</feature>
<feature type="domain" description="Amidohydrolase-related" evidence="8">
    <location>
        <begin position="66"/>
        <end position="383"/>
    </location>
</feature>
<dbReference type="Gene3D" id="3.20.20.140">
    <property type="entry name" value="Metal-dependent hydrolases"/>
    <property type="match status" value="1"/>
</dbReference>
<dbReference type="GO" id="GO:0019557">
    <property type="term" value="P:L-histidine catabolic process to glutamate and formate"/>
    <property type="evidence" value="ECO:0007669"/>
    <property type="project" value="UniProtKB-UniPathway"/>
</dbReference>
<dbReference type="InterPro" id="IPR006680">
    <property type="entry name" value="Amidohydro-rel"/>
</dbReference>
<evidence type="ECO:0000256" key="6">
    <source>
        <dbReference type="ARBA" id="ARBA00023004"/>
    </source>
</evidence>
<evidence type="ECO:0000313" key="9">
    <source>
        <dbReference type="EMBL" id="AVX02704.1"/>
    </source>
</evidence>
<feature type="binding site" evidence="7">
    <location>
        <position position="319"/>
    </location>
    <ligand>
        <name>Fe(3+)</name>
        <dbReference type="ChEBI" id="CHEBI:29034"/>
    </ligand>
</feature>
<feature type="binding site" evidence="7">
    <location>
        <position position="244"/>
    </location>
    <ligand>
        <name>Zn(2+)</name>
        <dbReference type="ChEBI" id="CHEBI:29105"/>
    </ligand>
</feature>
<keyword evidence="6 7" id="KW-0408">Iron</keyword>
<feature type="binding site" evidence="7">
    <location>
        <position position="74"/>
    </location>
    <ligand>
        <name>Fe(3+)</name>
        <dbReference type="ChEBI" id="CHEBI:29034"/>
    </ligand>
</feature>
<dbReference type="InterPro" id="IPR011059">
    <property type="entry name" value="Metal-dep_hydrolase_composite"/>
</dbReference>
<feature type="binding site" evidence="7">
    <location>
        <position position="244"/>
    </location>
    <ligand>
        <name>Fe(3+)</name>
        <dbReference type="ChEBI" id="CHEBI:29034"/>
    </ligand>
</feature>
<dbReference type="CDD" id="cd01296">
    <property type="entry name" value="Imidazolone-5PH"/>
    <property type="match status" value="1"/>
</dbReference>
<name>A0A2R4M9U6_9HYPH</name>
<keyword evidence="2 7" id="KW-0479">Metal-binding</keyword>
<evidence type="ECO:0000256" key="2">
    <source>
        <dbReference type="ARBA" id="ARBA00022723"/>
    </source>
</evidence>
<organism evidence="9 10">
    <name type="scientific">Maritalea myrionectae</name>
    <dbReference type="NCBI Taxonomy" id="454601"/>
    <lineage>
        <taxon>Bacteria</taxon>
        <taxon>Pseudomonadati</taxon>
        <taxon>Pseudomonadota</taxon>
        <taxon>Alphaproteobacteria</taxon>
        <taxon>Hyphomicrobiales</taxon>
        <taxon>Devosiaceae</taxon>
        <taxon>Maritalea</taxon>
    </lineage>
</organism>
<dbReference type="EMBL" id="CP021330">
    <property type="protein sequence ID" value="AVX02704.1"/>
    <property type="molecule type" value="Genomic_DNA"/>
</dbReference>
<dbReference type="AlphaFoldDB" id="A0A2R4M9U6"/>
<evidence type="ECO:0000313" key="10">
    <source>
        <dbReference type="Proteomes" id="UP000258927"/>
    </source>
</evidence>
<dbReference type="GO" id="GO:0005506">
    <property type="term" value="F:iron ion binding"/>
    <property type="evidence" value="ECO:0007669"/>
    <property type="project" value="UniProtKB-UniRule"/>
</dbReference>
<dbReference type="GO" id="GO:0019556">
    <property type="term" value="P:L-histidine catabolic process to glutamate and formamide"/>
    <property type="evidence" value="ECO:0007669"/>
    <property type="project" value="UniProtKB-UniRule"/>
</dbReference>
<comment type="pathway">
    <text evidence="7">Amino-acid degradation; L-histidine degradation into L-glutamate; N-formimidoyl-L-glutamate from L-histidine: step 3/3.</text>
</comment>
<dbReference type="GO" id="GO:0005737">
    <property type="term" value="C:cytoplasm"/>
    <property type="evidence" value="ECO:0007669"/>
    <property type="project" value="UniProtKB-SubCell"/>
</dbReference>
<keyword evidence="7" id="KW-0963">Cytoplasm</keyword>
<dbReference type="SUPFAM" id="SSF51556">
    <property type="entry name" value="Metallo-dependent hydrolases"/>
    <property type="match status" value="1"/>
</dbReference>
<accession>A0A2R4M9U6</accession>
<dbReference type="FunFam" id="3.20.20.140:FF:000007">
    <property type="entry name" value="Imidazolonepropionase"/>
    <property type="match status" value="1"/>
</dbReference>
<evidence type="ECO:0000256" key="1">
    <source>
        <dbReference type="ARBA" id="ARBA00012864"/>
    </source>
</evidence>
<comment type="similarity">
    <text evidence="7">Belongs to the metallo-dependent hydrolases superfamily. HutI family.</text>
</comment>
<feature type="binding site" evidence="7">
    <location>
        <position position="247"/>
    </location>
    <ligand>
        <name>4-imidazolone-5-propanoate</name>
        <dbReference type="ChEBI" id="CHEBI:77893"/>
    </ligand>
</feature>
<dbReference type="PANTHER" id="PTHR42752">
    <property type="entry name" value="IMIDAZOLONEPROPIONASE"/>
    <property type="match status" value="1"/>
</dbReference>
<dbReference type="STRING" id="1122213.GCA_000423365_02872"/>
<dbReference type="InterPro" id="IPR032466">
    <property type="entry name" value="Metal_Hydrolase"/>
</dbReference>
<dbReference type="InterPro" id="IPR005920">
    <property type="entry name" value="HutI"/>
</dbReference>
<comment type="catalytic activity">
    <reaction evidence="7">
        <text>4-imidazolone-5-propanoate + H2O = N-formimidoyl-L-glutamate</text>
        <dbReference type="Rhea" id="RHEA:23660"/>
        <dbReference type="ChEBI" id="CHEBI:15377"/>
        <dbReference type="ChEBI" id="CHEBI:58928"/>
        <dbReference type="ChEBI" id="CHEBI:77893"/>
        <dbReference type="EC" id="3.5.2.7"/>
    </reaction>
</comment>
<evidence type="ECO:0000256" key="3">
    <source>
        <dbReference type="ARBA" id="ARBA00022801"/>
    </source>
</evidence>
<feature type="binding site" evidence="7">
    <location>
        <position position="76"/>
    </location>
    <ligand>
        <name>Fe(3+)</name>
        <dbReference type="ChEBI" id="CHEBI:29034"/>
    </ligand>
</feature>